<dbReference type="Gene3D" id="3.20.20.370">
    <property type="entry name" value="Glycoside hydrolase/deacetylase"/>
    <property type="match status" value="1"/>
</dbReference>
<dbReference type="CDD" id="cd10918">
    <property type="entry name" value="CE4_NodB_like_5s_6s"/>
    <property type="match status" value="1"/>
</dbReference>
<evidence type="ECO:0000259" key="3">
    <source>
        <dbReference type="PROSITE" id="PS51677"/>
    </source>
</evidence>
<dbReference type="PANTHER" id="PTHR34216:SF3">
    <property type="entry name" value="POLY-BETA-1,6-N-ACETYL-D-GLUCOSAMINE N-DEACETYLASE"/>
    <property type="match status" value="1"/>
</dbReference>
<keyword evidence="5" id="KW-1185">Reference proteome</keyword>
<dbReference type="InterPro" id="IPR011330">
    <property type="entry name" value="Glyco_hydro/deAcase_b/a-brl"/>
</dbReference>
<sequence>MPARLFQSIPNKRDFLARSLGATGGLRLLERLAEARRTLVVLTYHRIAPRGVGADPYYDPVISATPEGFRDQMRMVRDRFQIVRPEDLAGGASVANGRKPLAMVTFDDGYRDNHDAALPILQELEIPATFFIPTDFFERPRLPWWDHVAYCLKTTPAPRLVLKRTDDDASPLTIELGPDPTPDARTEAIMRVIRAVLAGEVPDQAAFLARLEAQAKVAVDSPTLGRDLFMTWEHLKRLVARGHTIGSHGHGHVALATLPDTLQRREFALSRTILEAAVGRPVKTVAYPYGWPGAFTPRTIELAADAGYTVGFTALEGVNHLDAPDFAPLALRRLNIGAGDTPALLRSRAAIHAALGKSWL</sequence>
<dbReference type="InterPro" id="IPR002509">
    <property type="entry name" value="NODB_dom"/>
</dbReference>
<dbReference type="InterPro" id="IPR051398">
    <property type="entry name" value="Polysacch_Deacetylase"/>
</dbReference>
<dbReference type="AlphaFoldDB" id="A0A1U7CS87"/>
<evidence type="ECO:0000313" key="5">
    <source>
        <dbReference type="Proteomes" id="UP000186309"/>
    </source>
</evidence>
<dbReference type="Pfam" id="PF01522">
    <property type="entry name" value="Polysacc_deac_1"/>
    <property type="match status" value="2"/>
</dbReference>
<accession>A0A1U7CS87</accession>
<evidence type="ECO:0000256" key="1">
    <source>
        <dbReference type="ARBA" id="ARBA00004613"/>
    </source>
</evidence>
<dbReference type="EMBL" id="CP019082">
    <property type="protein sequence ID" value="APW61805.1"/>
    <property type="molecule type" value="Genomic_DNA"/>
</dbReference>
<dbReference type="SUPFAM" id="SSF88713">
    <property type="entry name" value="Glycoside hydrolase/deacetylase"/>
    <property type="match status" value="1"/>
</dbReference>
<dbReference type="RefSeq" id="WP_237170491.1">
    <property type="nucleotide sequence ID" value="NZ_CP019082.1"/>
</dbReference>
<feature type="domain" description="NodB homology" evidence="3">
    <location>
        <begin position="100"/>
        <end position="360"/>
    </location>
</feature>
<dbReference type="GO" id="GO:0016810">
    <property type="term" value="F:hydrolase activity, acting on carbon-nitrogen (but not peptide) bonds"/>
    <property type="evidence" value="ECO:0007669"/>
    <property type="project" value="InterPro"/>
</dbReference>
<evidence type="ECO:0000256" key="2">
    <source>
        <dbReference type="ARBA" id="ARBA00022729"/>
    </source>
</evidence>
<name>A0A1U7CS87_9BACT</name>
<dbReference type="GO" id="GO:0005975">
    <property type="term" value="P:carbohydrate metabolic process"/>
    <property type="evidence" value="ECO:0007669"/>
    <property type="project" value="InterPro"/>
</dbReference>
<organism evidence="4 5">
    <name type="scientific">Paludisphaera borealis</name>
    <dbReference type="NCBI Taxonomy" id="1387353"/>
    <lineage>
        <taxon>Bacteria</taxon>
        <taxon>Pseudomonadati</taxon>
        <taxon>Planctomycetota</taxon>
        <taxon>Planctomycetia</taxon>
        <taxon>Isosphaerales</taxon>
        <taxon>Isosphaeraceae</taxon>
        <taxon>Paludisphaera</taxon>
    </lineage>
</organism>
<comment type="subcellular location">
    <subcellularLocation>
        <location evidence="1">Secreted</location>
    </subcellularLocation>
</comment>
<dbReference type="Proteomes" id="UP000186309">
    <property type="component" value="Chromosome"/>
</dbReference>
<gene>
    <name evidence="4" type="ORF">BSF38_03334</name>
</gene>
<dbReference type="PANTHER" id="PTHR34216">
    <property type="match status" value="1"/>
</dbReference>
<evidence type="ECO:0000313" key="4">
    <source>
        <dbReference type="EMBL" id="APW61805.1"/>
    </source>
</evidence>
<proteinExistence type="predicted"/>
<dbReference type="STRING" id="1387353.BSF38_03334"/>
<keyword evidence="2" id="KW-0732">Signal</keyword>
<protein>
    <submittedName>
        <fullName evidence="4">CE4 family carbohydrate esterase</fullName>
    </submittedName>
</protein>
<dbReference type="PROSITE" id="PS51677">
    <property type="entry name" value="NODB"/>
    <property type="match status" value="1"/>
</dbReference>
<dbReference type="GO" id="GO:0005576">
    <property type="term" value="C:extracellular region"/>
    <property type="evidence" value="ECO:0007669"/>
    <property type="project" value="UniProtKB-SubCell"/>
</dbReference>
<dbReference type="KEGG" id="pbor:BSF38_03334"/>
<reference evidence="5" key="1">
    <citation type="submission" date="2016-12" db="EMBL/GenBank/DDBJ databases">
        <title>Comparative genomics of four Isosphaeraceae planctomycetes: a common pool of plasmids and glycoside hydrolase genes.</title>
        <authorList>
            <person name="Ivanova A."/>
        </authorList>
    </citation>
    <scope>NUCLEOTIDE SEQUENCE [LARGE SCALE GENOMIC DNA]</scope>
    <source>
        <strain evidence="5">PX4</strain>
    </source>
</reference>